<organism evidence="3 4">
    <name type="scientific">Actinomadura geliboluensis</name>
    <dbReference type="NCBI Taxonomy" id="882440"/>
    <lineage>
        <taxon>Bacteria</taxon>
        <taxon>Bacillati</taxon>
        <taxon>Actinomycetota</taxon>
        <taxon>Actinomycetes</taxon>
        <taxon>Streptosporangiales</taxon>
        <taxon>Thermomonosporaceae</taxon>
        <taxon>Actinomadura</taxon>
    </lineage>
</organism>
<sequence length="215" mass="23564">MRAETAVRGHAASVRWGAYALPVAIMVLVTVDVLLDGPLRRLDWTAHEFFDAHVRDGLLTAVHLATKFGQRGDLVLLILPLSVIACVRTRSPRPLLASAMIVVGLSLLQTGLKAVIPRTYPYSGMDVLFAQGNAYPSGHTLNAFVLIWLILELLVVAFPAVRLPAHRRRGIALATGWVTAVALTVADEHWFTDVLFSLALGPVLLSLLIRWRPIR</sequence>
<accession>A0A5S4FRW9</accession>
<gene>
    <name evidence="3" type="ORF">ETD96_43530</name>
</gene>
<evidence type="ECO:0000259" key="2">
    <source>
        <dbReference type="Pfam" id="PF01569"/>
    </source>
</evidence>
<dbReference type="InterPro" id="IPR036938">
    <property type="entry name" value="PAP2/HPO_sf"/>
</dbReference>
<dbReference type="OrthoDB" id="5289372at2"/>
<comment type="caution">
    <text evidence="3">The sequence shown here is derived from an EMBL/GenBank/DDBJ whole genome shotgun (WGS) entry which is preliminary data.</text>
</comment>
<dbReference type="AlphaFoldDB" id="A0A5S4FRW9"/>
<feature type="transmembrane region" description="Helical" evidence="1">
    <location>
        <begin position="170"/>
        <end position="186"/>
    </location>
</feature>
<dbReference type="InterPro" id="IPR000326">
    <property type="entry name" value="PAP2/HPO"/>
</dbReference>
<keyword evidence="1" id="KW-0812">Transmembrane</keyword>
<dbReference type="RefSeq" id="WP_138642315.1">
    <property type="nucleotide sequence ID" value="NZ_VCKZ01000689.1"/>
</dbReference>
<evidence type="ECO:0000313" key="4">
    <source>
        <dbReference type="Proteomes" id="UP000305238"/>
    </source>
</evidence>
<protein>
    <submittedName>
        <fullName evidence="3">Phosphatase PAP2 family protein</fullName>
    </submittedName>
</protein>
<feature type="transmembrane region" description="Helical" evidence="1">
    <location>
        <begin position="136"/>
        <end position="158"/>
    </location>
</feature>
<evidence type="ECO:0000256" key="1">
    <source>
        <dbReference type="SAM" id="Phobius"/>
    </source>
</evidence>
<reference evidence="3 4" key="1">
    <citation type="submission" date="2019-05" db="EMBL/GenBank/DDBJ databases">
        <title>Draft genome sequence of Actinomadura geliboluensis A8036.</title>
        <authorList>
            <person name="Saricaoglu S."/>
            <person name="Isik K."/>
        </authorList>
    </citation>
    <scope>NUCLEOTIDE SEQUENCE [LARGE SCALE GENOMIC DNA]</scope>
    <source>
        <strain evidence="3 4">A8036</strain>
    </source>
</reference>
<evidence type="ECO:0000313" key="3">
    <source>
        <dbReference type="EMBL" id="TMR23373.1"/>
    </source>
</evidence>
<feature type="domain" description="Phosphatidic acid phosphatase type 2/haloperoxidase" evidence="2">
    <location>
        <begin position="123"/>
        <end position="213"/>
    </location>
</feature>
<keyword evidence="1" id="KW-0472">Membrane</keyword>
<feature type="transmembrane region" description="Helical" evidence="1">
    <location>
        <begin position="95"/>
        <end position="116"/>
    </location>
</feature>
<feature type="transmembrane region" description="Helical" evidence="1">
    <location>
        <begin position="16"/>
        <end position="35"/>
    </location>
</feature>
<proteinExistence type="predicted"/>
<keyword evidence="4" id="KW-1185">Reference proteome</keyword>
<feature type="transmembrane region" description="Helical" evidence="1">
    <location>
        <begin position="192"/>
        <end position="211"/>
    </location>
</feature>
<dbReference type="Pfam" id="PF01569">
    <property type="entry name" value="PAP2"/>
    <property type="match status" value="1"/>
</dbReference>
<keyword evidence="1" id="KW-1133">Transmembrane helix</keyword>
<dbReference type="Proteomes" id="UP000305238">
    <property type="component" value="Unassembled WGS sequence"/>
</dbReference>
<dbReference type="EMBL" id="VCKZ01000689">
    <property type="protein sequence ID" value="TMR23373.1"/>
    <property type="molecule type" value="Genomic_DNA"/>
</dbReference>
<name>A0A5S4FRW9_9ACTN</name>
<dbReference type="SUPFAM" id="SSF48317">
    <property type="entry name" value="Acid phosphatase/Vanadium-dependent haloperoxidase"/>
    <property type="match status" value="1"/>
</dbReference>
<dbReference type="Gene3D" id="1.20.144.10">
    <property type="entry name" value="Phosphatidic acid phosphatase type 2/haloperoxidase"/>
    <property type="match status" value="1"/>
</dbReference>